<evidence type="ECO:0000313" key="2">
    <source>
        <dbReference type="Proteomes" id="UP000658305"/>
    </source>
</evidence>
<dbReference type="Proteomes" id="UP000658305">
    <property type="component" value="Unassembled WGS sequence"/>
</dbReference>
<gene>
    <name evidence="1" type="ORF">GCM10007291_13970</name>
</gene>
<keyword evidence="2" id="KW-1185">Reference proteome</keyword>
<evidence type="ECO:0000313" key="1">
    <source>
        <dbReference type="EMBL" id="GHC16631.1"/>
    </source>
</evidence>
<comment type="caution">
    <text evidence="1">The sequence shown here is derived from an EMBL/GenBank/DDBJ whole genome shotgun (WGS) entry which is preliminary data.</text>
</comment>
<reference evidence="2" key="1">
    <citation type="journal article" date="2019" name="Int. J. Syst. Evol. Microbiol.">
        <title>The Global Catalogue of Microorganisms (GCM) 10K type strain sequencing project: providing services to taxonomists for standard genome sequencing and annotation.</title>
        <authorList>
            <consortium name="The Broad Institute Genomics Platform"/>
            <consortium name="The Broad Institute Genome Sequencing Center for Infectious Disease"/>
            <person name="Wu L."/>
            <person name="Ma J."/>
        </authorList>
    </citation>
    <scope>NUCLEOTIDE SEQUENCE [LARGE SCALE GENOMIC DNA]</scope>
    <source>
        <strain evidence="2">KCTC 23298</strain>
    </source>
</reference>
<sequence length="97" mass="10884">MICCGVPRTLPSGPELSKTRLMMLPIVRGRFDFERERDLEDLILSYDPVVRGDWPTCIVCRAREIPSGGMLSCFQLENGERANRPAAETGVTMRRAA</sequence>
<accession>A0ABQ3FBS2</accession>
<proteinExistence type="predicted"/>
<organism evidence="1 2">
    <name type="scientific">Gemmobacter nanjingensis</name>
    <dbReference type="NCBI Taxonomy" id="488454"/>
    <lineage>
        <taxon>Bacteria</taxon>
        <taxon>Pseudomonadati</taxon>
        <taxon>Pseudomonadota</taxon>
        <taxon>Alphaproteobacteria</taxon>
        <taxon>Rhodobacterales</taxon>
        <taxon>Paracoccaceae</taxon>
        <taxon>Gemmobacter</taxon>
    </lineage>
</organism>
<protein>
    <submittedName>
        <fullName evidence="1">Uncharacterized protein</fullName>
    </submittedName>
</protein>
<dbReference type="EMBL" id="BMYI01000002">
    <property type="protein sequence ID" value="GHC16631.1"/>
    <property type="molecule type" value="Genomic_DNA"/>
</dbReference>
<name>A0ABQ3FBS2_9RHOB</name>